<proteinExistence type="predicted"/>
<sequence>MRPTPCRTAVPRRVSSFPGTDWLADCSPTPTMVRKRWADEELADIPAASWAVVEADLMRSIDALQSLGRARRLGPVLVCPEADRAWWLVPHGPGALTLGELPQVTVHKAPWTLRCPPAHEYTHSRGWLEKPDGSGRLTDPVDLGAALGLRHPIDLRELTRKAT</sequence>
<evidence type="ECO:0000313" key="1">
    <source>
        <dbReference type="EMBL" id="MBB4890573.1"/>
    </source>
</evidence>
<keyword evidence="2" id="KW-1185">Reference proteome</keyword>
<name>A0A7W7LHY7_STRNE</name>
<reference evidence="1 2" key="1">
    <citation type="submission" date="2020-08" db="EMBL/GenBank/DDBJ databases">
        <title>Genomic Encyclopedia of Type Strains, Phase III (KMG-III): the genomes of soil and plant-associated and newly described type strains.</title>
        <authorList>
            <person name="Whitman W."/>
        </authorList>
    </citation>
    <scope>NUCLEOTIDE SEQUENCE [LARGE SCALE GENOMIC DNA]</scope>
    <source>
        <strain evidence="1 2">CECT 3265</strain>
    </source>
</reference>
<dbReference type="AlphaFoldDB" id="A0A7W7LHY7"/>
<comment type="caution">
    <text evidence="1">The sequence shown here is derived from an EMBL/GenBank/DDBJ whole genome shotgun (WGS) entry which is preliminary data.</text>
</comment>
<organism evidence="1 2">
    <name type="scientific">Streptomyces netropsis</name>
    <name type="common">Streptoverticillium netropsis</name>
    <dbReference type="NCBI Taxonomy" id="55404"/>
    <lineage>
        <taxon>Bacteria</taxon>
        <taxon>Bacillati</taxon>
        <taxon>Actinomycetota</taxon>
        <taxon>Actinomycetes</taxon>
        <taxon>Kitasatosporales</taxon>
        <taxon>Streptomycetaceae</taxon>
        <taxon>Streptomyces</taxon>
    </lineage>
</organism>
<evidence type="ECO:0000313" key="2">
    <source>
        <dbReference type="Proteomes" id="UP000556436"/>
    </source>
</evidence>
<dbReference type="EMBL" id="JACHJG010000021">
    <property type="protein sequence ID" value="MBB4890573.1"/>
    <property type="molecule type" value="Genomic_DNA"/>
</dbReference>
<dbReference type="Proteomes" id="UP000556436">
    <property type="component" value="Unassembled WGS sequence"/>
</dbReference>
<accession>A0A7W7LHY7</accession>
<gene>
    <name evidence="1" type="ORF">FHS38_006658</name>
</gene>
<evidence type="ECO:0008006" key="3">
    <source>
        <dbReference type="Google" id="ProtNLM"/>
    </source>
</evidence>
<protein>
    <recommendedName>
        <fullName evidence="3">DNA primase/polymerase bifunctional N-terminal domain-containing protein</fullName>
    </recommendedName>
</protein>
<dbReference type="RefSeq" id="WP_184739871.1">
    <property type="nucleotide sequence ID" value="NZ_BMRW01000022.1"/>
</dbReference>